<reference evidence="13" key="1">
    <citation type="submission" date="2019-03" db="EMBL/GenBank/DDBJ databases">
        <title>Genome sequencing and reference-guided assembly of Black Bengal Goat (Capra hircus).</title>
        <authorList>
            <person name="Siddiki A.Z."/>
            <person name="Baten A."/>
            <person name="Billah M."/>
            <person name="Alam M.A.U."/>
            <person name="Shawrob K.S.M."/>
            <person name="Saha S."/>
            <person name="Chowdhury M."/>
            <person name="Rahman A.H."/>
            <person name="Stear M."/>
            <person name="Miah G."/>
            <person name="Das G.B."/>
            <person name="Hossain M.M."/>
            <person name="Kumkum M."/>
            <person name="Islam M.S."/>
            <person name="Mollah A.M."/>
            <person name="Ahsan A."/>
            <person name="Tusar F."/>
            <person name="Khan M.K.I."/>
        </authorList>
    </citation>
    <scope>NUCLEOTIDE SEQUENCE [LARGE SCALE GENOMIC DNA]</scope>
</reference>
<evidence type="ECO:0000256" key="3">
    <source>
        <dbReference type="ARBA" id="ARBA00022723"/>
    </source>
</evidence>
<evidence type="ECO:0000256" key="5">
    <source>
        <dbReference type="ARBA" id="ARBA00022734"/>
    </source>
</evidence>
<evidence type="ECO:0000256" key="11">
    <source>
        <dbReference type="ARBA" id="ARBA00046288"/>
    </source>
</evidence>
<reference evidence="13" key="2">
    <citation type="submission" date="2025-08" db="UniProtKB">
        <authorList>
            <consortium name="Ensembl"/>
        </authorList>
    </citation>
    <scope>IDENTIFICATION</scope>
</reference>
<evidence type="ECO:0000256" key="7">
    <source>
        <dbReference type="ARBA" id="ARBA00023034"/>
    </source>
</evidence>
<evidence type="ECO:0000313" key="13">
    <source>
        <dbReference type="Ensembl" id="ENSCHIP00010005840.1"/>
    </source>
</evidence>
<evidence type="ECO:0000259" key="12">
    <source>
        <dbReference type="PROSITE" id="PS51328"/>
    </source>
</evidence>
<dbReference type="Pfam" id="PF03388">
    <property type="entry name" value="Lectin_leg-like"/>
    <property type="match status" value="1"/>
</dbReference>
<evidence type="ECO:0000256" key="9">
    <source>
        <dbReference type="ARBA" id="ARBA00023157"/>
    </source>
</evidence>
<keyword evidence="2" id="KW-0812">Transmembrane</keyword>
<evidence type="ECO:0000256" key="4">
    <source>
        <dbReference type="ARBA" id="ARBA00022729"/>
    </source>
</evidence>
<accession>A0A8C2NIE7</accession>
<dbReference type="InterPro" id="IPR051136">
    <property type="entry name" value="Intracellular_Lectin-GPT"/>
</dbReference>
<organism evidence="13">
    <name type="scientific">Capra hircus</name>
    <name type="common">Goat</name>
    <dbReference type="NCBI Taxonomy" id="9925"/>
    <lineage>
        <taxon>Eukaryota</taxon>
        <taxon>Metazoa</taxon>
        <taxon>Chordata</taxon>
        <taxon>Craniata</taxon>
        <taxon>Vertebrata</taxon>
        <taxon>Euteleostomi</taxon>
        <taxon>Mammalia</taxon>
        <taxon>Eutheria</taxon>
        <taxon>Laurasiatheria</taxon>
        <taxon>Artiodactyla</taxon>
        <taxon>Ruminantia</taxon>
        <taxon>Pecora</taxon>
        <taxon>Bovidae</taxon>
        <taxon>Caprinae</taxon>
        <taxon>Capra</taxon>
    </lineage>
</organism>
<keyword evidence="5" id="KW-0430">Lectin</keyword>
<dbReference type="InterPro" id="IPR013320">
    <property type="entry name" value="ConA-like_dom_sf"/>
</dbReference>
<sequence>MPLKPFQLSQSQMEATSCCHQRRAGSQLLCVWFSSHHWGLTDPQFLPASALQHFHQVLLQELSPPVPSLYPYWKQVCRCFLPRKPPPALLAGKSLSVPHFYLGAPGSHICGPELACKQPCFLKDWEMHVHFKVHGAGKKNLHGDGIALWYTRDRLVPGPVFGSKDNFHGLAIFLDTYPNDETTERVFPYISVMVNNGSLSYDHSKDGRWTELAGCTADFRNRDHDTFLAVRYSRGRLTVMTDLEDKNEWKNCIDITGVRLPTGYYFGASAGTGDLSGECVGSTRHPVSVWPSLLSGACDTAEPLPPRPASIWFHTCLVFFPLFPCVRAVLQRLPSLSSVSCGGLNLVNPAMDPHVSLSRPESPATCPAGLSAFTRPQPETNEPLSWWLCGSERLGGGPASAFSLTGRLPFVGMSCWLCLLFTLQQTTLPPSLLQAGLGHRAVLLGQLQEPP</sequence>
<dbReference type="Ensembl" id="ENSCHIT00010008111.1">
    <property type="protein sequence ID" value="ENSCHIP00010005840.1"/>
    <property type="gene ID" value="ENSCHIG00010004153.1"/>
</dbReference>
<dbReference type="PANTHER" id="PTHR12223">
    <property type="entry name" value="VESICULAR MANNOSE-BINDING LECTIN"/>
    <property type="match status" value="1"/>
</dbReference>
<dbReference type="PROSITE" id="PS51328">
    <property type="entry name" value="L_LECTIN_LIKE"/>
    <property type="match status" value="1"/>
</dbReference>
<keyword evidence="10" id="KW-0325">Glycoprotein</keyword>
<proteinExistence type="predicted"/>
<keyword evidence="6" id="KW-1133">Transmembrane helix</keyword>
<dbReference type="GO" id="GO:0006888">
    <property type="term" value="P:endoplasmic reticulum to Golgi vesicle-mediated transport"/>
    <property type="evidence" value="ECO:0007669"/>
    <property type="project" value="TreeGrafter"/>
</dbReference>
<evidence type="ECO:0000256" key="10">
    <source>
        <dbReference type="ARBA" id="ARBA00023180"/>
    </source>
</evidence>
<protein>
    <recommendedName>
        <fullName evidence="12">L-type lectin-like domain-containing protein</fullName>
    </recommendedName>
</protein>
<evidence type="ECO:0000256" key="8">
    <source>
        <dbReference type="ARBA" id="ARBA00023136"/>
    </source>
</evidence>
<dbReference type="GO" id="GO:0030134">
    <property type="term" value="C:COPII-coated ER to Golgi transport vesicle"/>
    <property type="evidence" value="ECO:0007669"/>
    <property type="project" value="TreeGrafter"/>
</dbReference>
<evidence type="ECO:0000256" key="2">
    <source>
        <dbReference type="ARBA" id="ARBA00022692"/>
    </source>
</evidence>
<evidence type="ECO:0000256" key="6">
    <source>
        <dbReference type="ARBA" id="ARBA00022989"/>
    </source>
</evidence>
<keyword evidence="4" id="KW-0732">Signal</keyword>
<dbReference type="InterPro" id="IPR005052">
    <property type="entry name" value="Lectin_leg"/>
</dbReference>
<name>A0A8C2NIE7_CAPHI</name>
<keyword evidence="8" id="KW-0472">Membrane</keyword>
<dbReference type="FunFam" id="2.60.120.200:FF:000017">
    <property type="entry name" value="Vesicular integral-membrane protein VIP36"/>
    <property type="match status" value="1"/>
</dbReference>
<dbReference type="GO" id="GO:0000139">
    <property type="term" value="C:Golgi membrane"/>
    <property type="evidence" value="ECO:0007669"/>
    <property type="project" value="UniProtKB-SubCell"/>
</dbReference>
<evidence type="ECO:0000256" key="1">
    <source>
        <dbReference type="ARBA" id="ARBA00004194"/>
    </source>
</evidence>
<dbReference type="SUPFAM" id="SSF49899">
    <property type="entry name" value="Concanavalin A-like lectins/glucanases"/>
    <property type="match status" value="1"/>
</dbReference>
<keyword evidence="7" id="KW-0333">Golgi apparatus</keyword>
<dbReference type="PANTHER" id="PTHR12223:SF36">
    <property type="entry name" value="VESICULAR INTEGRAL-MEMBRANE PROTEIN VIP36"/>
    <property type="match status" value="1"/>
</dbReference>
<comment type="subcellular location">
    <subcellularLocation>
        <location evidence="11">Endomembrane system</location>
        <topology evidence="11">Single-pass type I membrane protein</topology>
    </subcellularLocation>
    <subcellularLocation>
        <location evidence="1">Golgi apparatus membrane</location>
        <topology evidence="1">Single-pass membrane protein</topology>
    </subcellularLocation>
</comment>
<keyword evidence="9" id="KW-1015">Disulfide bond</keyword>
<dbReference type="GO" id="GO:0005793">
    <property type="term" value="C:endoplasmic reticulum-Golgi intermediate compartment"/>
    <property type="evidence" value="ECO:0007669"/>
    <property type="project" value="TreeGrafter"/>
</dbReference>
<dbReference type="GO" id="GO:0005789">
    <property type="term" value="C:endoplasmic reticulum membrane"/>
    <property type="evidence" value="ECO:0007669"/>
    <property type="project" value="TreeGrafter"/>
</dbReference>
<dbReference type="Gene3D" id="2.60.120.200">
    <property type="match status" value="1"/>
</dbReference>
<feature type="domain" description="L-type lectin-like" evidence="12">
    <location>
        <begin position="56"/>
        <end position="287"/>
    </location>
</feature>
<dbReference type="AlphaFoldDB" id="A0A8C2NIE7"/>
<dbReference type="GO" id="GO:0005537">
    <property type="term" value="F:D-mannose binding"/>
    <property type="evidence" value="ECO:0007669"/>
    <property type="project" value="TreeGrafter"/>
</dbReference>
<keyword evidence="3" id="KW-0479">Metal-binding</keyword>
<dbReference type="GO" id="GO:0046872">
    <property type="term" value="F:metal ion binding"/>
    <property type="evidence" value="ECO:0007669"/>
    <property type="project" value="UniProtKB-KW"/>
</dbReference>